<name>A0A168Q029_9BACL</name>
<evidence type="ECO:0000256" key="7">
    <source>
        <dbReference type="SAM" id="Phobius"/>
    </source>
</evidence>
<dbReference type="InterPro" id="IPR051907">
    <property type="entry name" value="DoxX-like_oxidoreductase"/>
</dbReference>
<feature type="transmembrane region" description="Helical" evidence="7">
    <location>
        <begin position="109"/>
        <end position="128"/>
    </location>
</feature>
<feature type="transmembrane region" description="Helical" evidence="7">
    <location>
        <begin position="46"/>
        <end position="64"/>
    </location>
</feature>
<evidence type="ECO:0000256" key="3">
    <source>
        <dbReference type="ARBA" id="ARBA00022475"/>
    </source>
</evidence>
<keyword evidence="9" id="KW-1185">Reference proteome</keyword>
<keyword evidence="5 7" id="KW-1133">Transmembrane helix</keyword>
<feature type="transmembrane region" description="Helical" evidence="7">
    <location>
        <begin position="71"/>
        <end position="89"/>
    </location>
</feature>
<reference evidence="8 9" key="1">
    <citation type="submission" date="2016-03" db="EMBL/GenBank/DDBJ databases">
        <title>Draft genome sequence of Paenibacillus antarcticus CECT 5836.</title>
        <authorList>
            <person name="Shin S.-K."/>
            <person name="Yi H."/>
        </authorList>
    </citation>
    <scope>NUCLEOTIDE SEQUENCE [LARGE SCALE GENOMIC DNA]</scope>
    <source>
        <strain evidence="8 9">CECT 5836</strain>
    </source>
</reference>
<comment type="caution">
    <text evidence="8">The sequence shown here is derived from an EMBL/GenBank/DDBJ whole genome shotgun (WGS) entry which is preliminary data.</text>
</comment>
<keyword evidence="6 7" id="KW-0472">Membrane</keyword>
<comment type="similarity">
    <text evidence="2">Belongs to the DoxX family.</text>
</comment>
<dbReference type="PANTHER" id="PTHR33452:SF10">
    <property type="entry name" value="OXIDOREDUCTASE MHQP-RELATED"/>
    <property type="match status" value="1"/>
</dbReference>
<evidence type="ECO:0000313" key="8">
    <source>
        <dbReference type="EMBL" id="OAB47241.1"/>
    </source>
</evidence>
<evidence type="ECO:0000256" key="1">
    <source>
        <dbReference type="ARBA" id="ARBA00004651"/>
    </source>
</evidence>
<dbReference type="Pfam" id="PF07681">
    <property type="entry name" value="DoxX"/>
    <property type="match status" value="1"/>
</dbReference>
<comment type="subcellular location">
    <subcellularLocation>
        <location evidence="1">Cell membrane</location>
        <topology evidence="1">Multi-pass membrane protein</topology>
    </subcellularLocation>
</comment>
<dbReference type="AlphaFoldDB" id="A0A168Q029"/>
<dbReference type="InterPro" id="IPR032808">
    <property type="entry name" value="DoxX"/>
</dbReference>
<evidence type="ECO:0000256" key="2">
    <source>
        <dbReference type="ARBA" id="ARBA00006679"/>
    </source>
</evidence>
<evidence type="ECO:0000256" key="4">
    <source>
        <dbReference type="ARBA" id="ARBA00022692"/>
    </source>
</evidence>
<gene>
    <name evidence="8" type="ORF">PBAT_05905</name>
</gene>
<dbReference type="EMBL" id="LVJI01000007">
    <property type="protein sequence ID" value="OAB47241.1"/>
    <property type="molecule type" value="Genomic_DNA"/>
</dbReference>
<proteinExistence type="inferred from homology"/>
<dbReference type="RefSeq" id="WP_068647519.1">
    <property type="nucleotide sequence ID" value="NZ_CP043611.1"/>
</dbReference>
<dbReference type="PANTHER" id="PTHR33452">
    <property type="entry name" value="OXIDOREDUCTASE CATD-RELATED"/>
    <property type="match status" value="1"/>
</dbReference>
<dbReference type="GO" id="GO:0005886">
    <property type="term" value="C:plasma membrane"/>
    <property type="evidence" value="ECO:0007669"/>
    <property type="project" value="UniProtKB-SubCell"/>
</dbReference>
<accession>A0A168Q029</accession>
<sequence length="134" mass="13772">MSIALGLLIIRLVVGLSFMAHGAQKLFGWFGGYGPKGTGGWMESMGMKPGVLMAVMAGLMELIGGLLLASGLFTVIGAVIIVATMLGAIVKVHGPNGYWATANGYEYNLLLIAVAVGLALTGAGDYSLDAILLK</sequence>
<evidence type="ECO:0000313" key="9">
    <source>
        <dbReference type="Proteomes" id="UP000077355"/>
    </source>
</evidence>
<keyword evidence="3" id="KW-1003">Cell membrane</keyword>
<dbReference type="OrthoDB" id="346004at2"/>
<organism evidence="8 9">
    <name type="scientific">Paenibacillus antarcticus</name>
    <dbReference type="NCBI Taxonomy" id="253703"/>
    <lineage>
        <taxon>Bacteria</taxon>
        <taxon>Bacillati</taxon>
        <taxon>Bacillota</taxon>
        <taxon>Bacilli</taxon>
        <taxon>Bacillales</taxon>
        <taxon>Paenibacillaceae</taxon>
        <taxon>Paenibacillus</taxon>
    </lineage>
</organism>
<keyword evidence="4 7" id="KW-0812">Transmembrane</keyword>
<evidence type="ECO:0000256" key="5">
    <source>
        <dbReference type="ARBA" id="ARBA00022989"/>
    </source>
</evidence>
<dbReference type="Proteomes" id="UP000077355">
    <property type="component" value="Unassembled WGS sequence"/>
</dbReference>
<protein>
    <submittedName>
        <fullName evidence="8">Oxidoreductase</fullName>
    </submittedName>
</protein>
<evidence type="ECO:0000256" key="6">
    <source>
        <dbReference type="ARBA" id="ARBA00023136"/>
    </source>
</evidence>